<dbReference type="PANTHER" id="PTHR10302">
    <property type="entry name" value="SINGLE-STRANDED DNA-BINDING PROTEIN"/>
    <property type="match status" value="1"/>
</dbReference>
<name>A0A379C5I0_9FIRM</name>
<evidence type="ECO:0000313" key="5">
    <source>
        <dbReference type="EMBL" id="SUB57612.1"/>
    </source>
</evidence>
<comment type="subunit">
    <text evidence="2">Homotetramer.</text>
</comment>
<dbReference type="InterPro" id="IPR011344">
    <property type="entry name" value="ssDNA-bd"/>
</dbReference>
<dbReference type="CDD" id="cd04496">
    <property type="entry name" value="SSB_OBF"/>
    <property type="match status" value="1"/>
</dbReference>
<dbReference type="GO" id="GO:0006260">
    <property type="term" value="P:DNA replication"/>
    <property type="evidence" value="ECO:0007669"/>
    <property type="project" value="InterPro"/>
</dbReference>
<sequence>MNNVCLLGRLTRDPELRYTPQGGVAVVRFTLAVNRRLGKEKRQEIESNHGQTADFISCTAWRQTAELIANYCHQGDQIAVEGRIQTGSYEKDGRRIYTTDVVVNTMDFASRAGGGNYSSNNSYNQDYGNNNYNQVPNQSYNNNNNANNPPVNSAYNNDDFSNGDSNSDDEGFFPMDNDDIPF</sequence>
<dbReference type="InterPro" id="IPR000424">
    <property type="entry name" value="Primosome_PriB/ssb"/>
</dbReference>
<dbReference type="SUPFAM" id="SSF50249">
    <property type="entry name" value="Nucleic acid-binding proteins"/>
    <property type="match status" value="1"/>
</dbReference>
<feature type="compositionally biased region" description="Acidic residues" evidence="4">
    <location>
        <begin position="166"/>
        <end position="182"/>
    </location>
</feature>
<dbReference type="AlphaFoldDB" id="A0A379C5I0"/>
<evidence type="ECO:0000256" key="3">
    <source>
        <dbReference type="PIRNR" id="PIRNR002070"/>
    </source>
</evidence>
<evidence type="ECO:0000256" key="4">
    <source>
        <dbReference type="SAM" id="MobiDB-lite"/>
    </source>
</evidence>
<dbReference type="PIRSF" id="PIRSF002070">
    <property type="entry name" value="SSB"/>
    <property type="match status" value="1"/>
</dbReference>
<evidence type="ECO:0000256" key="2">
    <source>
        <dbReference type="HAMAP-Rule" id="MF_00984"/>
    </source>
</evidence>
<dbReference type="Proteomes" id="UP000255517">
    <property type="component" value="Unassembled WGS sequence"/>
</dbReference>
<keyword evidence="1 2" id="KW-0238">DNA-binding</keyword>
<dbReference type="NCBIfam" id="TIGR00621">
    <property type="entry name" value="ssb"/>
    <property type="match status" value="1"/>
</dbReference>
<feature type="compositionally biased region" description="Low complexity" evidence="4">
    <location>
        <begin position="117"/>
        <end position="165"/>
    </location>
</feature>
<reference evidence="5 6" key="1">
    <citation type="submission" date="2018-06" db="EMBL/GenBank/DDBJ databases">
        <authorList>
            <consortium name="Pathogen Informatics"/>
            <person name="Doyle S."/>
        </authorList>
    </citation>
    <scope>NUCLEOTIDE SEQUENCE [LARGE SCALE GENOMIC DNA]</scope>
    <source>
        <strain evidence="5 6">NCTC13149</strain>
    </source>
</reference>
<protein>
    <recommendedName>
        <fullName evidence="2 3">Single-stranded DNA-binding protein</fullName>
        <shortName evidence="2">SSB</shortName>
    </recommendedName>
</protein>
<dbReference type="PROSITE" id="PS50935">
    <property type="entry name" value="SSB"/>
    <property type="match status" value="1"/>
</dbReference>
<dbReference type="OrthoDB" id="9809878at2"/>
<dbReference type="EMBL" id="UGSZ01000001">
    <property type="protein sequence ID" value="SUB57612.1"/>
    <property type="molecule type" value="Genomic_DNA"/>
</dbReference>
<dbReference type="PANTHER" id="PTHR10302:SF27">
    <property type="entry name" value="SINGLE-STRANDED DNA-BINDING PROTEIN"/>
    <property type="match status" value="1"/>
</dbReference>
<dbReference type="RefSeq" id="WP_004825601.1">
    <property type="nucleotide sequence ID" value="NZ_CAMUOS010000015.1"/>
</dbReference>
<gene>
    <name evidence="5" type="primary">ssbB</name>
    <name evidence="5" type="ORF">NCTC13149_01457</name>
</gene>
<dbReference type="Pfam" id="PF00436">
    <property type="entry name" value="SSB"/>
    <property type="match status" value="1"/>
</dbReference>
<dbReference type="GO" id="GO:0009295">
    <property type="term" value="C:nucleoid"/>
    <property type="evidence" value="ECO:0007669"/>
    <property type="project" value="TreeGrafter"/>
</dbReference>
<evidence type="ECO:0000313" key="6">
    <source>
        <dbReference type="Proteomes" id="UP000255517"/>
    </source>
</evidence>
<proteinExistence type="inferred from homology"/>
<dbReference type="InterPro" id="IPR012340">
    <property type="entry name" value="NA-bd_OB-fold"/>
</dbReference>
<evidence type="ECO:0000256" key="1">
    <source>
        <dbReference type="ARBA" id="ARBA00023125"/>
    </source>
</evidence>
<dbReference type="Gene3D" id="2.40.50.140">
    <property type="entry name" value="Nucleic acid-binding proteins"/>
    <property type="match status" value="1"/>
</dbReference>
<dbReference type="STRING" id="1122949.GCA_000378725_01601"/>
<accession>A0A379C5I0</accession>
<feature type="region of interest" description="Disordered" evidence="4">
    <location>
        <begin position="113"/>
        <end position="182"/>
    </location>
</feature>
<organism evidence="5 6">
    <name type="scientific">Peptoniphilus lacrimalis</name>
    <dbReference type="NCBI Taxonomy" id="33031"/>
    <lineage>
        <taxon>Bacteria</taxon>
        <taxon>Bacillati</taxon>
        <taxon>Bacillota</taxon>
        <taxon>Tissierellia</taxon>
        <taxon>Tissierellales</taxon>
        <taxon>Peptoniphilaceae</taxon>
        <taxon>Peptoniphilus</taxon>
    </lineage>
</organism>
<dbReference type="GO" id="GO:0003697">
    <property type="term" value="F:single-stranded DNA binding"/>
    <property type="evidence" value="ECO:0007669"/>
    <property type="project" value="UniProtKB-UniRule"/>
</dbReference>
<comment type="caution">
    <text evidence="2">Lacks conserved residue(s) required for the propagation of feature annotation.</text>
</comment>
<dbReference type="HAMAP" id="MF_00984">
    <property type="entry name" value="SSB"/>
    <property type="match status" value="1"/>
</dbReference>